<reference evidence="1" key="1">
    <citation type="journal article" date="2020" name="Nature">
        <title>Giant virus diversity and host interactions through global metagenomics.</title>
        <authorList>
            <person name="Schulz F."/>
            <person name="Roux S."/>
            <person name="Paez-Espino D."/>
            <person name="Jungbluth S."/>
            <person name="Walsh D.A."/>
            <person name="Denef V.J."/>
            <person name="McMahon K.D."/>
            <person name="Konstantinidis K.T."/>
            <person name="Eloe-Fadrosh E.A."/>
            <person name="Kyrpides N.C."/>
            <person name="Woyke T."/>
        </authorList>
    </citation>
    <scope>NUCLEOTIDE SEQUENCE</scope>
    <source>
        <strain evidence="1">GVMAG-M-3300023174-3</strain>
    </source>
</reference>
<evidence type="ECO:0008006" key="2">
    <source>
        <dbReference type="Google" id="ProtNLM"/>
    </source>
</evidence>
<dbReference type="AlphaFoldDB" id="A0A6C0DNR8"/>
<dbReference type="SUPFAM" id="SSF48371">
    <property type="entry name" value="ARM repeat"/>
    <property type="match status" value="1"/>
</dbReference>
<name>A0A6C0DNR8_9ZZZZ</name>
<sequence length="344" mass="39157">MCSYTLEDYNNILFSGFSYGLPKEVSDKIQSLYENLGVIEAATPAQVSSESFPKKTYKNTNQVFSKQKRNQGATRLATPPPESWERTPIFKSTKIEKKEGVEKMINDIRICLNKISNKNYDTQKETILKHISDIIEKDDSSVSSAEDENPEDDMNKIANALFDIASTNKFYSELYATLYKDLIQNYPLFQKIIPNFVHKYKCSLNAIEVVDPNVDYDKYCENNKLNDKRKAMSAFIVNLMKKGILEKEFVLELIGHLQQMITTYVDVAENVGIVDEITENIFIFVTMSVSDISAIDGWATILDHVVMCSKLKSKEHPGISSRCVFKYMDILDSVKKTTAVSTDE</sequence>
<dbReference type="Gene3D" id="1.25.40.180">
    <property type="match status" value="1"/>
</dbReference>
<dbReference type="InterPro" id="IPR016024">
    <property type="entry name" value="ARM-type_fold"/>
</dbReference>
<dbReference type="EMBL" id="MN739649">
    <property type="protein sequence ID" value="QHT18183.1"/>
    <property type="molecule type" value="Genomic_DNA"/>
</dbReference>
<proteinExistence type="predicted"/>
<protein>
    <recommendedName>
        <fullName evidence="2">MIF4G domain-containing protein</fullName>
    </recommendedName>
</protein>
<organism evidence="1">
    <name type="scientific">viral metagenome</name>
    <dbReference type="NCBI Taxonomy" id="1070528"/>
    <lineage>
        <taxon>unclassified sequences</taxon>
        <taxon>metagenomes</taxon>
        <taxon>organismal metagenomes</taxon>
    </lineage>
</organism>
<accession>A0A6C0DNR8</accession>
<evidence type="ECO:0000313" key="1">
    <source>
        <dbReference type="EMBL" id="QHT18183.1"/>
    </source>
</evidence>